<evidence type="ECO:0000313" key="11">
    <source>
        <dbReference type="EMBL" id="GEU83690.1"/>
    </source>
</evidence>
<keyword evidence="3" id="KW-0653">Protein transport</keyword>
<dbReference type="CDD" id="cd00179">
    <property type="entry name" value="SynN"/>
    <property type="match status" value="1"/>
</dbReference>
<feature type="domain" description="T-SNARE coiled-coil homology" evidence="10">
    <location>
        <begin position="596"/>
        <end position="658"/>
    </location>
</feature>
<dbReference type="GO" id="GO:0000149">
    <property type="term" value="F:SNARE binding"/>
    <property type="evidence" value="ECO:0007669"/>
    <property type="project" value="TreeGrafter"/>
</dbReference>
<dbReference type="GO" id="GO:0008270">
    <property type="term" value="F:zinc ion binding"/>
    <property type="evidence" value="ECO:0007669"/>
    <property type="project" value="InterPro"/>
</dbReference>
<dbReference type="InterPro" id="IPR006011">
    <property type="entry name" value="Syntaxin_N"/>
</dbReference>
<protein>
    <submittedName>
        <fullName evidence="11">Syntaxin-related protein KNOLLE</fullName>
    </submittedName>
</protein>
<feature type="region of interest" description="Disordered" evidence="8">
    <location>
        <begin position="24"/>
        <end position="43"/>
    </location>
</feature>
<dbReference type="GO" id="GO:0003676">
    <property type="term" value="F:nucleic acid binding"/>
    <property type="evidence" value="ECO:0007669"/>
    <property type="project" value="InterPro"/>
</dbReference>
<dbReference type="PANTHER" id="PTHR19957:SF251">
    <property type="entry name" value="SYNTAXIN-RELATED PROTEIN KNOLLE"/>
    <property type="match status" value="1"/>
</dbReference>
<evidence type="ECO:0000256" key="6">
    <source>
        <dbReference type="RuleBase" id="RU003858"/>
    </source>
</evidence>
<keyword evidence="9" id="KW-1133">Transmembrane helix</keyword>
<dbReference type="Pfam" id="PF05739">
    <property type="entry name" value="SNARE"/>
    <property type="match status" value="1"/>
</dbReference>
<dbReference type="Pfam" id="PF00804">
    <property type="entry name" value="Syntaxin"/>
    <property type="match status" value="1"/>
</dbReference>
<name>A0A6L2NC67_TANCI</name>
<dbReference type="InterPro" id="IPR045242">
    <property type="entry name" value="Syntaxin"/>
</dbReference>
<dbReference type="GO" id="GO:0006906">
    <property type="term" value="P:vesicle fusion"/>
    <property type="evidence" value="ECO:0007669"/>
    <property type="project" value="TreeGrafter"/>
</dbReference>
<dbReference type="GO" id="GO:0006887">
    <property type="term" value="P:exocytosis"/>
    <property type="evidence" value="ECO:0007669"/>
    <property type="project" value="TreeGrafter"/>
</dbReference>
<dbReference type="GO" id="GO:0048278">
    <property type="term" value="P:vesicle docking"/>
    <property type="evidence" value="ECO:0007669"/>
    <property type="project" value="TreeGrafter"/>
</dbReference>
<dbReference type="InterPro" id="IPR000727">
    <property type="entry name" value="T_SNARE_dom"/>
</dbReference>
<dbReference type="PANTHER" id="PTHR19957">
    <property type="entry name" value="SYNTAXIN"/>
    <property type="match status" value="1"/>
</dbReference>
<dbReference type="SMART" id="SM00503">
    <property type="entry name" value="SynN"/>
    <property type="match status" value="1"/>
</dbReference>
<dbReference type="InterPro" id="IPR036875">
    <property type="entry name" value="Znf_CCHC_sf"/>
</dbReference>
<keyword evidence="9" id="KW-0472">Membrane</keyword>
<dbReference type="InterPro" id="IPR018289">
    <property type="entry name" value="MULE_transposase_dom"/>
</dbReference>
<dbReference type="CDD" id="cd15848">
    <property type="entry name" value="SNARE_syntaxin1-like"/>
    <property type="match status" value="1"/>
</dbReference>
<evidence type="ECO:0000256" key="7">
    <source>
        <dbReference type="SAM" id="Coils"/>
    </source>
</evidence>
<accession>A0A6L2NC67</accession>
<organism evidence="11">
    <name type="scientific">Tanacetum cinerariifolium</name>
    <name type="common">Dalmatian daisy</name>
    <name type="synonym">Chrysanthemum cinerariifolium</name>
    <dbReference type="NCBI Taxonomy" id="118510"/>
    <lineage>
        <taxon>Eukaryota</taxon>
        <taxon>Viridiplantae</taxon>
        <taxon>Streptophyta</taxon>
        <taxon>Embryophyta</taxon>
        <taxon>Tracheophyta</taxon>
        <taxon>Spermatophyta</taxon>
        <taxon>Magnoliopsida</taxon>
        <taxon>eudicotyledons</taxon>
        <taxon>Gunneridae</taxon>
        <taxon>Pentapetalae</taxon>
        <taxon>asterids</taxon>
        <taxon>campanulids</taxon>
        <taxon>Asterales</taxon>
        <taxon>Asteraceae</taxon>
        <taxon>Asteroideae</taxon>
        <taxon>Anthemideae</taxon>
        <taxon>Anthemidinae</taxon>
        <taxon>Tanacetum</taxon>
    </lineage>
</organism>
<comment type="caution">
    <text evidence="11">The sequence shown here is derived from an EMBL/GenBank/DDBJ whole genome shotgun (WGS) entry which is preliminary data.</text>
</comment>
<dbReference type="GO" id="GO:0006886">
    <property type="term" value="P:intracellular protein transport"/>
    <property type="evidence" value="ECO:0007669"/>
    <property type="project" value="InterPro"/>
</dbReference>
<evidence type="ECO:0000256" key="3">
    <source>
        <dbReference type="ARBA" id="ARBA00022927"/>
    </source>
</evidence>
<dbReference type="EMBL" id="BKCJ010008732">
    <property type="protein sequence ID" value="GEU83690.1"/>
    <property type="molecule type" value="Genomic_DNA"/>
</dbReference>
<gene>
    <name evidence="11" type="ORF">Tci_055668</name>
</gene>
<reference evidence="11" key="1">
    <citation type="journal article" date="2019" name="Sci. Rep.">
        <title>Draft genome of Tanacetum cinerariifolium, the natural source of mosquito coil.</title>
        <authorList>
            <person name="Yamashiro T."/>
            <person name="Shiraishi A."/>
            <person name="Satake H."/>
            <person name="Nakayama K."/>
        </authorList>
    </citation>
    <scope>NUCLEOTIDE SEQUENCE</scope>
</reference>
<evidence type="ECO:0000256" key="2">
    <source>
        <dbReference type="ARBA" id="ARBA00022448"/>
    </source>
</evidence>
<keyword evidence="4" id="KW-0007">Acetylation</keyword>
<evidence type="ECO:0000256" key="5">
    <source>
        <dbReference type="ARBA" id="ARBA00023054"/>
    </source>
</evidence>
<feature type="coiled-coil region" evidence="7">
    <location>
        <begin position="485"/>
        <end position="542"/>
    </location>
</feature>
<proteinExistence type="inferred from homology"/>
<dbReference type="AlphaFoldDB" id="A0A6L2NC67"/>
<keyword evidence="9" id="KW-0812">Transmembrane</keyword>
<dbReference type="GO" id="GO:0012505">
    <property type="term" value="C:endomembrane system"/>
    <property type="evidence" value="ECO:0007669"/>
    <property type="project" value="TreeGrafter"/>
</dbReference>
<dbReference type="FunFam" id="1.20.58.70:FF:000003">
    <property type="entry name" value="Qa-SNARE, Sso1/Syntaxin1-type, SYP12A-group"/>
    <property type="match status" value="1"/>
</dbReference>
<evidence type="ECO:0000259" key="10">
    <source>
        <dbReference type="PROSITE" id="PS50192"/>
    </source>
</evidence>
<dbReference type="GO" id="GO:0005484">
    <property type="term" value="F:SNAP receptor activity"/>
    <property type="evidence" value="ECO:0007669"/>
    <property type="project" value="InterPro"/>
</dbReference>
<feature type="compositionally biased region" description="Basic and acidic residues" evidence="8">
    <location>
        <begin position="84"/>
        <end position="103"/>
    </location>
</feature>
<evidence type="ECO:0000256" key="8">
    <source>
        <dbReference type="SAM" id="MobiDB-lite"/>
    </source>
</evidence>
<feature type="region of interest" description="Disordered" evidence="8">
    <location>
        <begin position="66"/>
        <end position="103"/>
    </location>
</feature>
<dbReference type="Gene3D" id="1.20.5.110">
    <property type="match status" value="1"/>
</dbReference>
<comment type="similarity">
    <text evidence="1 6">Belongs to the syntaxin family.</text>
</comment>
<evidence type="ECO:0000256" key="4">
    <source>
        <dbReference type="ARBA" id="ARBA00022990"/>
    </source>
</evidence>
<dbReference type="InterPro" id="IPR006012">
    <property type="entry name" value="Syntaxin/epimorphin_CS"/>
</dbReference>
<dbReference type="GO" id="GO:0031201">
    <property type="term" value="C:SNARE complex"/>
    <property type="evidence" value="ECO:0007669"/>
    <property type="project" value="TreeGrafter"/>
</dbReference>
<dbReference type="Gene3D" id="1.20.58.70">
    <property type="match status" value="1"/>
</dbReference>
<dbReference type="Gene3D" id="4.10.60.10">
    <property type="entry name" value="Zinc finger, CCHC-type"/>
    <property type="match status" value="1"/>
</dbReference>
<feature type="transmembrane region" description="Helical" evidence="9">
    <location>
        <begin position="671"/>
        <end position="691"/>
    </location>
</feature>
<dbReference type="GO" id="GO:0005886">
    <property type="term" value="C:plasma membrane"/>
    <property type="evidence" value="ECO:0007669"/>
    <property type="project" value="TreeGrafter"/>
</dbReference>
<feature type="compositionally biased region" description="Polar residues" evidence="8">
    <location>
        <begin position="67"/>
        <end position="83"/>
    </location>
</feature>
<keyword evidence="2" id="KW-0813">Transport</keyword>
<keyword evidence="5 7" id="KW-0175">Coiled coil</keyword>
<dbReference type="SMART" id="SM00397">
    <property type="entry name" value="t_SNARE"/>
    <property type="match status" value="1"/>
</dbReference>
<evidence type="ECO:0000256" key="9">
    <source>
        <dbReference type="SAM" id="Phobius"/>
    </source>
</evidence>
<dbReference type="PROSITE" id="PS00914">
    <property type="entry name" value="SYNTAXIN"/>
    <property type="match status" value="1"/>
</dbReference>
<dbReference type="Pfam" id="PF10551">
    <property type="entry name" value="MULE"/>
    <property type="match status" value="1"/>
</dbReference>
<dbReference type="SUPFAM" id="SSF57756">
    <property type="entry name" value="Retrovirus zinc finger-like domains"/>
    <property type="match status" value="1"/>
</dbReference>
<evidence type="ECO:0000256" key="1">
    <source>
        <dbReference type="ARBA" id="ARBA00009063"/>
    </source>
</evidence>
<sequence length="694" mass="78972">MMQWDQRIVVTSDPLALIAEKTNVSRSKEKVVVPSDSEGSEADDFSELKKITALLTKSFNRRKFYSKPTNNNLRTSYSSQSANKKQEFVKTDNKKVEKKDDEKKRDMSKVKCYNYKKDGHFAKDCKKSKVKDYEYYKTKMLLAKKDKDKQVLLAEDQAWMESSSDSDQEINSNMVFMAQIEKVPSDSEASSSSADEKISEQTSSLKPYVPNVILEKIIIDLEDEVVNILEKEKENLETINSLKSKGVESSETVISKSKNQSENACLVVEKERDKEENSKVIAPGMFKLSQLLTVVGVDANHGTYPIAYAVMKAETLNSWSWFLTALGDDLDLTRDSNFTFMSDRQKASYQQLHRLSLGLSIAMDKLRNTYAKAYEWLKNASTTLVKSSFQWQSSFYIDLKKATRQDLDLESGPDPDLEMISKTDHNLTSFLQEAELVKQEMNNIRETLTSLQTLNQESKTLHNPDSLKSNRTRINSEIVSVLKKVKSIKARLEEMDRANAESRRLSGCRMGTPVDRTRSAVANGLRKKLKELMMEFQSLRQKTMSEYKETVGRRYFTVTGEQADDEVIENIINQGGEEYLSKAIQEHGRGKVLETVVEIQDRYDAAKEIETSLLELHQVFLDMAVMVEAQGEKMDDIEHHVMNAAHYVNDGTKNLKTAKGYQRSSRKCMCVGVILLLIIILVVLIPVLTSVTRS</sequence>
<dbReference type="SUPFAM" id="SSF47661">
    <property type="entry name" value="t-snare proteins"/>
    <property type="match status" value="1"/>
</dbReference>
<dbReference type="PROSITE" id="PS50192">
    <property type="entry name" value="T_SNARE"/>
    <property type="match status" value="1"/>
</dbReference>
<dbReference type="FunFam" id="1.20.5.110:FF:000008">
    <property type="entry name" value="Syntaxin 132"/>
    <property type="match status" value="1"/>
</dbReference>
<dbReference type="InterPro" id="IPR010989">
    <property type="entry name" value="SNARE"/>
</dbReference>